<protein>
    <submittedName>
        <fullName evidence="2">Uncharacterized protein</fullName>
    </submittedName>
</protein>
<organism evidence="2 3">
    <name type="scientific">Atta colombica</name>
    <dbReference type="NCBI Taxonomy" id="520822"/>
    <lineage>
        <taxon>Eukaryota</taxon>
        <taxon>Metazoa</taxon>
        <taxon>Ecdysozoa</taxon>
        <taxon>Arthropoda</taxon>
        <taxon>Hexapoda</taxon>
        <taxon>Insecta</taxon>
        <taxon>Pterygota</taxon>
        <taxon>Neoptera</taxon>
        <taxon>Endopterygota</taxon>
        <taxon>Hymenoptera</taxon>
        <taxon>Apocrita</taxon>
        <taxon>Aculeata</taxon>
        <taxon>Formicoidea</taxon>
        <taxon>Formicidae</taxon>
        <taxon>Myrmicinae</taxon>
        <taxon>Atta</taxon>
    </lineage>
</organism>
<name>A0A195BIH1_9HYME</name>
<accession>A0A195BIH1</accession>
<dbReference type="EMBL" id="KQ976467">
    <property type="protein sequence ID" value="KYM84113.1"/>
    <property type="molecule type" value="Genomic_DNA"/>
</dbReference>
<feature type="region of interest" description="Disordered" evidence="1">
    <location>
        <begin position="147"/>
        <end position="272"/>
    </location>
</feature>
<reference evidence="2 3" key="1">
    <citation type="submission" date="2015-09" db="EMBL/GenBank/DDBJ databases">
        <title>Atta colombica WGS genome.</title>
        <authorList>
            <person name="Nygaard S."/>
            <person name="Hu H."/>
            <person name="Boomsma J."/>
            <person name="Zhang G."/>
        </authorList>
    </citation>
    <scope>NUCLEOTIDE SEQUENCE [LARGE SCALE GENOMIC DNA]</scope>
    <source>
        <strain evidence="2">Treedump-2</strain>
        <tissue evidence="2">Whole body</tissue>
    </source>
</reference>
<dbReference type="STRING" id="520822.A0A195BIH1"/>
<feature type="compositionally biased region" description="Basic residues" evidence="1">
    <location>
        <begin position="196"/>
        <end position="209"/>
    </location>
</feature>
<feature type="compositionally biased region" description="Acidic residues" evidence="1">
    <location>
        <begin position="236"/>
        <end position="267"/>
    </location>
</feature>
<dbReference type="AlphaFoldDB" id="A0A195BIH1"/>
<evidence type="ECO:0000313" key="3">
    <source>
        <dbReference type="Proteomes" id="UP000078540"/>
    </source>
</evidence>
<sequence>MLAMPLSKVTEILRKYPQGATPRASLEGEREKVEGAGEDVAAGVAKTLIRSSSHGRDLRNKERAVRGIILFPEFDDAPPGLVPGPGAPPMIKGDAGERGTRVGSASGGGASISNFLFPDELACVENVACNVATHTRENERELHILSTQILGGEENDGGTRRRRPGAAVAAAPLRAGDALQREIPAQERKTGQSGRSRIRRAKQKQRSRRAAGGVAVVAGGGPPGPEPDRSTRIHDEEDEDITEREDEEEDEDPCSSPEPDLENDSEPMEIQASAVTAAAANLHALRQHVFKMSDYWQQPQRGPPQHSPGIQHSSRASAAGLGGAVGAGGGGGMGNISERTLEECWSTLQRVS</sequence>
<proteinExistence type="predicted"/>
<keyword evidence="3" id="KW-1185">Reference proteome</keyword>
<feature type="region of interest" description="Disordered" evidence="1">
    <location>
        <begin position="294"/>
        <end position="352"/>
    </location>
</feature>
<gene>
    <name evidence="2" type="ORF">ALC53_05490</name>
</gene>
<feature type="compositionally biased region" description="Gly residues" evidence="1">
    <location>
        <begin position="320"/>
        <end position="334"/>
    </location>
</feature>
<evidence type="ECO:0000256" key="1">
    <source>
        <dbReference type="SAM" id="MobiDB-lite"/>
    </source>
</evidence>
<evidence type="ECO:0000313" key="2">
    <source>
        <dbReference type="EMBL" id="KYM84113.1"/>
    </source>
</evidence>
<feature type="compositionally biased region" description="Basic and acidic residues" evidence="1">
    <location>
        <begin position="226"/>
        <end position="235"/>
    </location>
</feature>
<dbReference type="Proteomes" id="UP000078540">
    <property type="component" value="Unassembled WGS sequence"/>
</dbReference>
<feature type="compositionally biased region" description="Low complexity" evidence="1">
    <location>
        <begin position="165"/>
        <end position="178"/>
    </location>
</feature>